<feature type="region of interest" description="Disordered" evidence="2">
    <location>
        <begin position="392"/>
        <end position="415"/>
    </location>
</feature>
<keyword evidence="3" id="KW-0732">Signal</keyword>
<feature type="compositionally biased region" description="Polar residues" evidence="2">
    <location>
        <begin position="404"/>
        <end position="415"/>
    </location>
</feature>
<feature type="chain" id="PRO_5016639230" description="DUF7580 domain-containing protein" evidence="3">
    <location>
        <begin position="21"/>
        <end position="667"/>
    </location>
</feature>
<dbReference type="RefSeq" id="XP_031872535.1">
    <property type="nucleotide sequence ID" value="XM_032012842.1"/>
</dbReference>
<dbReference type="EMBL" id="NPIC01000002">
    <property type="protein sequence ID" value="RDL39879.1"/>
    <property type="molecule type" value="Genomic_DNA"/>
</dbReference>
<dbReference type="Proteomes" id="UP000254866">
    <property type="component" value="Unassembled WGS sequence"/>
</dbReference>
<keyword evidence="1" id="KW-0175">Coiled coil</keyword>
<dbReference type="PANTHER" id="PTHR35186:SF4">
    <property type="entry name" value="PRION-INHIBITION AND PROPAGATION HELO DOMAIN-CONTAINING PROTEIN"/>
    <property type="match status" value="1"/>
</dbReference>
<reference evidence="5 6" key="1">
    <citation type="journal article" date="2018" name="IMA Fungus">
        <title>IMA Genome-F 9: Draft genome sequence of Annulohypoxylon stygium, Aspergillus mulundensis, Berkeleyomyces basicola (syn. Thielaviopsis basicola), Ceratocystis smalleyi, two Cercospora beticola strains, Coleophoma cylindrospora, Fusarium fracticaudum, Phialophora cf. hyalina, and Morchella septimelata.</title>
        <authorList>
            <person name="Wingfield B.D."/>
            <person name="Bills G.F."/>
            <person name="Dong Y."/>
            <person name="Huang W."/>
            <person name="Nel W.J."/>
            <person name="Swalarsk-Parry B.S."/>
            <person name="Vaghefi N."/>
            <person name="Wilken P.M."/>
            <person name="An Z."/>
            <person name="de Beer Z.W."/>
            <person name="De Vos L."/>
            <person name="Chen L."/>
            <person name="Duong T.A."/>
            <person name="Gao Y."/>
            <person name="Hammerbacher A."/>
            <person name="Kikkert J.R."/>
            <person name="Li Y."/>
            <person name="Li H."/>
            <person name="Li K."/>
            <person name="Li Q."/>
            <person name="Liu X."/>
            <person name="Ma X."/>
            <person name="Naidoo K."/>
            <person name="Pethybridge S.J."/>
            <person name="Sun J."/>
            <person name="Steenkamp E.T."/>
            <person name="van der Nest M.A."/>
            <person name="van Wyk S."/>
            <person name="Wingfield M.J."/>
            <person name="Xiong C."/>
            <person name="Yue Q."/>
            <person name="Zhang X."/>
        </authorList>
    </citation>
    <scope>NUCLEOTIDE SEQUENCE [LARGE SCALE GENOMIC DNA]</scope>
    <source>
        <strain evidence="5 6">BP 5553</strain>
    </source>
</reference>
<feature type="coiled-coil region" evidence="1">
    <location>
        <begin position="152"/>
        <end position="179"/>
    </location>
</feature>
<dbReference type="InterPro" id="IPR056002">
    <property type="entry name" value="DUF7580"/>
</dbReference>
<comment type="caution">
    <text evidence="5">The sequence shown here is derived from an EMBL/GenBank/DDBJ whole genome shotgun (WGS) entry which is preliminary data.</text>
</comment>
<dbReference type="Pfam" id="PF24476">
    <property type="entry name" value="DUF7580"/>
    <property type="match status" value="1"/>
</dbReference>
<dbReference type="GeneID" id="43597068"/>
<protein>
    <recommendedName>
        <fullName evidence="4">DUF7580 domain-containing protein</fullName>
    </recommendedName>
</protein>
<dbReference type="PANTHER" id="PTHR35186">
    <property type="entry name" value="ANK_REP_REGION DOMAIN-CONTAINING PROTEIN"/>
    <property type="match status" value="1"/>
</dbReference>
<gene>
    <name evidence="5" type="ORF">BP5553_04219</name>
</gene>
<evidence type="ECO:0000256" key="1">
    <source>
        <dbReference type="SAM" id="Coils"/>
    </source>
</evidence>
<feature type="signal peptide" evidence="3">
    <location>
        <begin position="1"/>
        <end position="20"/>
    </location>
</feature>
<accession>A0A370TWI4</accession>
<dbReference type="AlphaFoldDB" id="A0A370TWI4"/>
<evidence type="ECO:0000313" key="6">
    <source>
        <dbReference type="Proteomes" id="UP000254866"/>
    </source>
</evidence>
<keyword evidence="6" id="KW-1185">Reference proteome</keyword>
<sequence length="667" mass="75670">MSGIEIIGFVLGGLPLVISAAEHYKKGFEPLVRWMRFKFVFRDFITSVDIQRQLFHLVLKKLLIRVQLPPEEKQRLLTVPNYAGWSHPDTVDAMRSRLGESYDACMDILRAMKEDMQELQAMMSLKNGSVDWAHPGEKQWKYQAKRIQLSFSKNGTRTIQSLEKRIQSLKRLLNLLDSTDDEDPHNTKAISKDTTWAKFFECIRRHAVNLHSAIKNGWKCNCEGIHATGLQLQKRAADDWSSQFTMTFGAFALSKNENQNLYSHRRVLIILQESTSRSVPLLQRPKPSPLQGSYLDPLRTDFESRSSSQLTATILPVPPGTNSASSLIPSRFSSFRSNFTKSNSNLTSSSISTSNRTESFIENRYCESMINLNPRPKAKKGARFAMDLLAEPEDTTRTKTPTTSFSQPESLPQMTSPAEESCADVEINDLCSALKDLSPKATRLGYLSDHEKQRHELCCLTEEVADSRSFEVISLEKLLATDGHLRLTRQKRYKVACILASSLLQLQTTPWLSGNLNKSNILFYYHGSEVLIDQPYINHSFSSTKNSNCSSENMTTEDQTHTQPRANLSSFGILLLELCWGQAIESQTNLRKKHLSSDGQAIGGTDFLTAIDWLDTVDEEEPRMSPIIKWCIFGLFDRKLNWADTKFTQAVYINVARPLEMLVMAHF</sequence>
<proteinExistence type="predicted"/>
<evidence type="ECO:0000313" key="5">
    <source>
        <dbReference type="EMBL" id="RDL39879.1"/>
    </source>
</evidence>
<evidence type="ECO:0000259" key="4">
    <source>
        <dbReference type="Pfam" id="PF24476"/>
    </source>
</evidence>
<dbReference type="OrthoDB" id="3565018at2759"/>
<evidence type="ECO:0000256" key="3">
    <source>
        <dbReference type="SAM" id="SignalP"/>
    </source>
</evidence>
<evidence type="ECO:0000256" key="2">
    <source>
        <dbReference type="SAM" id="MobiDB-lite"/>
    </source>
</evidence>
<feature type="domain" description="DUF7580" evidence="4">
    <location>
        <begin position="420"/>
        <end position="590"/>
    </location>
</feature>
<organism evidence="5 6">
    <name type="scientific">Venustampulla echinocandica</name>
    <dbReference type="NCBI Taxonomy" id="2656787"/>
    <lineage>
        <taxon>Eukaryota</taxon>
        <taxon>Fungi</taxon>
        <taxon>Dikarya</taxon>
        <taxon>Ascomycota</taxon>
        <taxon>Pezizomycotina</taxon>
        <taxon>Leotiomycetes</taxon>
        <taxon>Helotiales</taxon>
        <taxon>Pleuroascaceae</taxon>
        <taxon>Venustampulla</taxon>
    </lineage>
</organism>
<name>A0A370TWI4_9HELO</name>